<dbReference type="InterPro" id="IPR025110">
    <property type="entry name" value="AMP-bd_C"/>
</dbReference>
<dbReference type="PANTHER" id="PTHR45527:SF1">
    <property type="entry name" value="FATTY ACID SYNTHASE"/>
    <property type="match status" value="1"/>
</dbReference>
<dbReference type="Pfam" id="PF00501">
    <property type="entry name" value="AMP-binding"/>
    <property type="match status" value="1"/>
</dbReference>
<dbReference type="InterPro" id="IPR009081">
    <property type="entry name" value="PP-bd_ACP"/>
</dbReference>
<gene>
    <name evidence="4" type="ORF">RM863_37225</name>
</gene>
<dbReference type="Gene3D" id="3.40.50.980">
    <property type="match status" value="2"/>
</dbReference>
<dbReference type="Gene3D" id="3.40.50.1820">
    <property type="entry name" value="alpha/beta hydrolase"/>
    <property type="match status" value="1"/>
</dbReference>
<dbReference type="Pfam" id="PF00975">
    <property type="entry name" value="Thioesterase"/>
    <property type="match status" value="1"/>
</dbReference>
<evidence type="ECO:0000313" key="4">
    <source>
        <dbReference type="EMBL" id="MDT0477779.1"/>
    </source>
</evidence>
<dbReference type="InterPro" id="IPR001031">
    <property type="entry name" value="Thioesterase"/>
</dbReference>
<dbReference type="Gene3D" id="3.30.300.30">
    <property type="match status" value="1"/>
</dbReference>
<organism evidence="4 5">
    <name type="scientific">Streptomyces hintoniae</name>
    <dbReference type="NCBI Taxonomy" id="3075521"/>
    <lineage>
        <taxon>Bacteria</taxon>
        <taxon>Bacillati</taxon>
        <taxon>Actinomycetota</taxon>
        <taxon>Actinomycetes</taxon>
        <taxon>Kitasatosporales</taxon>
        <taxon>Streptomycetaceae</taxon>
        <taxon>Streptomyces</taxon>
    </lineage>
</organism>
<feature type="non-terminal residue" evidence="4">
    <location>
        <position position="1"/>
    </location>
</feature>
<dbReference type="NCBIfam" id="TIGR01733">
    <property type="entry name" value="AA-adenyl-dom"/>
    <property type="match status" value="1"/>
</dbReference>
<dbReference type="InterPro" id="IPR000873">
    <property type="entry name" value="AMP-dep_synth/lig_dom"/>
</dbReference>
<dbReference type="InterPro" id="IPR020845">
    <property type="entry name" value="AMP-binding_CS"/>
</dbReference>
<dbReference type="InterPro" id="IPR010071">
    <property type="entry name" value="AA_adenyl_dom"/>
</dbReference>
<keyword evidence="1" id="KW-0596">Phosphopantetheine</keyword>
<dbReference type="CDD" id="cd05930">
    <property type="entry name" value="A_NRPS"/>
    <property type="match status" value="1"/>
</dbReference>
<name>A0ABU2UX97_9ACTN</name>
<dbReference type="Pfam" id="PF13193">
    <property type="entry name" value="AMP-binding_C"/>
    <property type="match status" value="1"/>
</dbReference>
<dbReference type="SUPFAM" id="SSF53474">
    <property type="entry name" value="alpha/beta-Hydrolases"/>
    <property type="match status" value="1"/>
</dbReference>
<dbReference type="PROSITE" id="PS50075">
    <property type="entry name" value="CARRIER"/>
    <property type="match status" value="1"/>
</dbReference>
<evidence type="ECO:0000256" key="1">
    <source>
        <dbReference type="ARBA" id="ARBA00022450"/>
    </source>
</evidence>
<protein>
    <submittedName>
        <fullName evidence="4">Amino acid adenylation domain-containing protein</fullName>
    </submittedName>
</protein>
<accession>A0ABU2UX97</accession>
<dbReference type="SUPFAM" id="SSF56801">
    <property type="entry name" value="Acetyl-CoA synthetase-like"/>
    <property type="match status" value="1"/>
</dbReference>
<dbReference type="Proteomes" id="UP001180489">
    <property type="component" value="Unassembled WGS sequence"/>
</dbReference>
<dbReference type="InterPro" id="IPR006162">
    <property type="entry name" value="Ppantetheine_attach_site"/>
</dbReference>
<sequence length="883" mass="96371">DPTTRLTDLDMLSPAEQHQLIVEWNDTAADFPRDKCIHELVEEQVTARPDAPAVVFGNQVLTYAQLNARANQLAHYLRTLGVGPETLVGVCLDRGLDMIVSLLGVLKAGGAYVPLDPQYPAERLALMLADTAAPVLLTQSSLRDRLPSDNTHVVYIDTDTHTITGFPDTNPEHHTTPDDLFYVIYTSGSTGTPKGVMVQHRSLSARVWEMRRHYGLGQDDAFLQFASMTFDVGTENVFTTLLAGARLIVRAAEWTPEDIAETIMRQDIAAANLPPAVWEQTFPHLVPSRSASLRRMVLGGEALSATLVSEWFRRFATPICNAYGPTETTVTATTAIIESADAGVPIGRPIANTEVFVMDGADRLVPVGVPGELLVGGAGVARGYLNRPELTAERFAELRIGGKTRRVYRTGDLVRWLPSGDLEFLGRVDDQVKIRGFRIELGEIESRLASHGDVASAVVTVREDSPGDKRLTAYVVPRHDAGLQASDLRRWCADSLPDYMVPTAFMLLQALPLSPNGKVDRRALPMPDTDRPDLAAHYVAPRDETEAGLAGIWSDVLGVDRVGIHDNFFDLGGHSLLATRVVVAARARGFQLLPKDILKTPTVAGLSAGLQSPRDVSRKPDSSAPEIVRLNEHVPGCPTLFCLHEIGGGTSAYAHLATRLNRQVNVLGIDVPADGTVVARDISEQAAQYLAAVRELAPCSPLHLVGWSFGGLVAMEMARQARASNLEVGMLALIDSLLPSGDVRRRTTMDAEAIDDLLLDMNGLRSAHEPNGIKPDAMGMLRAAGVTEDILLLGLGAVESHLRIKTFQLHAMARFTPRRVDCDLRLYTAIDNQWMDSLEAAWRPFVNQIEVKELAGDHYSIMRMPSIALIADDIERHMTNPKD</sequence>
<dbReference type="RefSeq" id="WP_311637810.1">
    <property type="nucleotide sequence ID" value="NZ_JAVRFF010000073.1"/>
</dbReference>
<dbReference type="InterPro" id="IPR036736">
    <property type="entry name" value="ACP-like_sf"/>
</dbReference>
<dbReference type="Gene3D" id="1.10.1200.10">
    <property type="entry name" value="ACP-like"/>
    <property type="match status" value="1"/>
</dbReference>
<comment type="caution">
    <text evidence="4">The sequence shown here is derived from an EMBL/GenBank/DDBJ whole genome shotgun (WGS) entry which is preliminary data.</text>
</comment>
<keyword evidence="2" id="KW-0597">Phosphoprotein</keyword>
<reference evidence="4" key="1">
    <citation type="submission" date="2024-05" db="EMBL/GenBank/DDBJ databases">
        <title>30 novel species of actinomycetes from the DSMZ collection.</title>
        <authorList>
            <person name="Nouioui I."/>
        </authorList>
    </citation>
    <scope>NUCLEOTIDE SEQUENCE</scope>
    <source>
        <strain evidence="4">DSM 41014</strain>
    </source>
</reference>
<dbReference type="PROSITE" id="PS00012">
    <property type="entry name" value="PHOSPHOPANTETHEINE"/>
    <property type="match status" value="1"/>
</dbReference>
<evidence type="ECO:0000313" key="5">
    <source>
        <dbReference type="Proteomes" id="UP001180489"/>
    </source>
</evidence>
<evidence type="ECO:0000259" key="3">
    <source>
        <dbReference type="PROSITE" id="PS50075"/>
    </source>
</evidence>
<dbReference type="Pfam" id="PF00550">
    <property type="entry name" value="PP-binding"/>
    <property type="match status" value="1"/>
</dbReference>
<evidence type="ECO:0000256" key="2">
    <source>
        <dbReference type="ARBA" id="ARBA00022553"/>
    </source>
</evidence>
<dbReference type="PANTHER" id="PTHR45527">
    <property type="entry name" value="NONRIBOSOMAL PEPTIDE SYNTHETASE"/>
    <property type="match status" value="1"/>
</dbReference>
<feature type="domain" description="Carrier" evidence="3">
    <location>
        <begin position="540"/>
        <end position="614"/>
    </location>
</feature>
<proteinExistence type="predicted"/>
<keyword evidence="5" id="KW-1185">Reference proteome</keyword>
<dbReference type="InterPro" id="IPR029058">
    <property type="entry name" value="AB_hydrolase_fold"/>
</dbReference>
<dbReference type="PROSITE" id="PS00455">
    <property type="entry name" value="AMP_BINDING"/>
    <property type="match status" value="1"/>
</dbReference>
<dbReference type="EMBL" id="JAVRFF010000073">
    <property type="protein sequence ID" value="MDT0477779.1"/>
    <property type="molecule type" value="Genomic_DNA"/>
</dbReference>
<dbReference type="InterPro" id="IPR045851">
    <property type="entry name" value="AMP-bd_C_sf"/>
</dbReference>
<dbReference type="Gene3D" id="2.30.38.10">
    <property type="entry name" value="Luciferase, Domain 3"/>
    <property type="match status" value="1"/>
</dbReference>
<dbReference type="SUPFAM" id="SSF47336">
    <property type="entry name" value="ACP-like"/>
    <property type="match status" value="1"/>
</dbReference>